<dbReference type="InterPro" id="IPR050391">
    <property type="entry name" value="Mito_Metabolite_Transporter"/>
</dbReference>
<accession>A0A813A1M1</accession>
<evidence type="ECO:0000256" key="4">
    <source>
        <dbReference type="ARBA" id="ARBA00022692"/>
    </source>
</evidence>
<organism evidence="11 12">
    <name type="scientific">Symbiodinium necroappetens</name>
    <dbReference type="NCBI Taxonomy" id="1628268"/>
    <lineage>
        <taxon>Eukaryota</taxon>
        <taxon>Sar</taxon>
        <taxon>Alveolata</taxon>
        <taxon>Dinophyceae</taxon>
        <taxon>Suessiales</taxon>
        <taxon>Symbiodiniaceae</taxon>
        <taxon>Symbiodinium</taxon>
    </lineage>
</organism>
<keyword evidence="6" id="KW-1133">Transmembrane helix</keyword>
<comment type="caution">
    <text evidence="11">The sequence shown here is derived from an EMBL/GenBank/DDBJ whole genome shotgun (WGS) entry which is preliminary data.</text>
</comment>
<feature type="repeat" description="Solcar" evidence="8">
    <location>
        <begin position="669"/>
        <end position="755"/>
    </location>
</feature>
<evidence type="ECO:0000313" key="12">
    <source>
        <dbReference type="Proteomes" id="UP000601435"/>
    </source>
</evidence>
<feature type="region of interest" description="Disordered" evidence="9">
    <location>
        <begin position="1032"/>
        <end position="1073"/>
    </location>
</feature>
<feature type="region of interest" description="Disordered" evidence="9">
    <location>
        <begin position="997"/>
        <end position="1017"/>
    </location>
</feature>
<dbReference type="PANTHER" id="PTHR45618">
    <property type="entry name" value="MITOCHONDRIAL DICARBOXYLATE CARRIER-RELATED"/>
    <property type="match status" value="1"/>
</dbReference>
<dbReference type="SUPFAM" id="SSF103506">
    <property type="entry name" value="Mitochondrial carrier"/>
    <property type="match status" value="1"/>
</dbReference>
<keyword evidence="5" id="KW-0677">Repeat</keyword>
<name>A0A813A1M1_9DINO</name>
<keyword evidence="4 8" id="KW-0812">Transmembrane</keyword>
<evidence type="ECO:0000256" key="9">
    <source>
        <dbReference type="SAM" id="MobiDB-lite"/>
    </source>
</evidence>
<comment type="similarity">
    <text evidence="2">Belongs to the mitochondrial carrier (TC 2.A.29) family.</text>
</comment>
<comment type="subcellular location">
    <subcellularLocation>
        <location evidence="1">Membrane</location>
        <topology evidence="1">Multi-pass membrane protein</topology>
    </subcellularLocation>
</comment>
<proteinExistence type="inferred from homology"/>
<evidence type="ECO:0000256" key="5">
    <source>
        <dbReference type="ARBA" id="ARBA00022737"/>
    </source>
</evidence>
<sequence>MLLLSQSSLFLQSAAQCLLLLLLLLEQEPVGSGRILDPAAPLVLRCIDRWTADVLSHFSQVSADCAEEMPMPVHMPSDRYLDGLDEETRAAVIRKYVPQEQFGGTAVISTPAECVDLMKKWEEVFTGPEFQCRRKALWDRRDLSFPARMRETRTMVAESLSKVLEPMGFAPGKPGAFAATEVTAALDAGEMYWLLVRYIGPPTKLAPTRTLDGNEDDDNEFVWSPEIEELELKGSHLLSLFDGLDSRTTEVIVSAPNFGQAKSLLLAACQAAGAPTFCPEEVDATAVRVVADSLKSHIGREVCGHRASVSEELGCLMLTLRDCRRPFDEQFSSELAGLIEESLSSVSSLPTLGLDSSKPAVSAAARREAYASLGLAAGAAGTVVTGGSALVAVGFAAAAASLGAHAAMGQTDPTSPAVGCAFGRGTSRDLRVTSAAAMLRELLKTGVDLSLVDELTDEERVLGGHLAAVRVREAQVVASEDDTPPTLMAPLGLLVNNDNPLLTSMILAAMALITDSIAGAGEINGYVLRSALDLEELADVSLADLEHRVLHKLGFALIMPDASSAALQQVGLAGVSNAIAACFTNPVDVVKVRMQLAGVSQITSCNAQTVLGAGRKLWQQEGPTGLQRGLRPSILRELSYSGMRMGLYEPVRETLASRGGQQEKRQTTSPLVVKILAGAITGAIGSVIANPFDLLKVRMQGGGAHETRASVTEEFTSIVQGGGLRGLWRGAGPTVQRATLLTASQVPSYDHAKHTLLDLGLVREGSLSAMLGAALGSHGANMDMASKTRVVAAAVTSPVDLAKSRIMSQPLDPETRRGALYTNTLDCWRYPQDNETETELNRRGLALQLFAFSRFSDGLPSAPKLQSLRFGRAGTVGDIFLASASLPDPIAKDATLRLTLVVLGDLTAKLGSRLSQSLLQDFAEENVTSIQVLHPEQHTEPSPGKTTWHFHTLDSSLESVVDWLADDVARALPNFPPWLCVLRFDQEKARNKLNIGHVEVGTPRPPPEPPASARGRPKSFARRLLHQFQGLASAATGTPRAKSEDTRVKKSVSENDGDAVRGQPAKWLGRGPSPETEYFALTAFMYEGPEGCAKEPLPAKTSEPVLEAAKCLLTPKLKGAGWTLLELGPESWFRHSSQDCHFCLALTVGSSRSHILVPLNAVHEGTTKELNSLDSASLNQICASVRRKLDAEATAAAASLQPGPQPAEFVKLEYGAGAIDAALFCGDALAKRQRPDGVSWD</sequence>
<evidence type="ECO:0000256" key="10">
    <source>
        <dbReference type="SAM" id="SignalP"/>
    </source>
</evidence>
<evidence type="ECO:0000256" key="8">
    <source>
        <dbReference type="PROSITE-ProRule" id="PRU00282"/>
    </source>
</evidence>
<evidence type="ECO:0000256" key="7">
    <source>
        <dbReference type="ARBA" id="ARBA00023136"/>
    </source>
</evidence>
<dbReference type="AlphaFoldDB" id="A0A813A1M1"/>
<dbReference type="Gene3D" id="1.50.40.10">
    <property type="entry name" value="Mitochondrial carrier domain"/>
    <property type="match status" value="1"/>
</dbReference>
<dbReference type="EMBL" id="CAJNJA010053520">
    <property type="protein sequence ID" value="CAE7850717.1"/>
    <property type="molecule type" value="Genomic_DNA"/>
</dbReference>
<dbReference type="GO" id="GO:0016020">
    <property type="term" value="C:membrane"/>
    <property type="evidence" value="ECO:0007669"/>
    <property type="project" value="UniProtKB-SubCell"/>
</dbReference>
<keyword evidence="3" id="KW-0813">Transport</keyword>
<evidence type="ECO:0000256" key="6">
    <source>
        <dbReference type="ARBA" id="ARBA00022989"/>
    </source>
</evidence>
<evidence type="ECO:0000256" key="3">
    <source>
        <dbReference type="ARBA" id="ARBA00022448"/>
    </source>
</evidence>
<feature type="signal peptide" evidence="10">
    <location>
        <begin position="1"/>
        <end position="33"/>
    </location>
</feature>
<protein>
    <submittedName>
        <fullName evidence="11">UcpB protein</fullName>
    </submittedName>
</protein>
<dbReference type="InterPro" id="IPR018108">
    <property type="entry name" value="MCP_transmembrane"/>
</dbReference>
<dbReference type="Proteomes" id="UP000601435">
    <property type="component" value="Unassembled WGS sequence"/>
</dbReference>
<dbReference type="PROSITE" id="PS50920">
    <property type="entry name" value="SOLCAR"/>
    <property type="match status" value="2"/>
</dbReference>
<keyword evidence="10" id="KW-0732">Signal</keyword>
<keyword evidence="12" id="KW-1185">Reference proteome</keyword>
<feature type="chain" id="PRO_5032771169" evidence="10">
    <location>
        <begin position="34"/>
        <end position="1241"/>
    </location>
</feature>
<feature type="repeat" description="Solcar" evidence="8">
    <location>
        <begin position="564"/>
        <end position="654"/>
    </location>
</feature>
<feature type="compositionally biased region" description="Basic and acidic residues" evidence="9">
    <location>
        <begin position="1041"/>
        <end position="1053"/>
    </location>
</feature>
<evidence type="ECO:0000256" key="2">
    <source>
        <dbReference type="ARBA" id="ARBA00006375"/>
    </source>
</evidence>
<keyword evidence="7 8" id="KW-0472">Membrane</keyword>
<dbReference type="InterPro" id="IPR023395">
    <property type="entry name" value="MCP_dom_sf"/>
</dbReference>
<reference evidence="11" key="1">
    <citation type="submission" date="2021-02" db="EMBL/GenBank/DDBJ databases">
        <authorList>
            <person name="Dougan E. K."/>
            <person name="Rhodes N."/>
            <person name="Thang M."/>
            <person name="Chan C."/>
        </authorList>
    </citation>
    <scope>NUCLEOTIDE SEQUENCE</scope>
</reference>
<dbReference type="OrthoDB" id="756301at2759"/>
<dbReference type="Pfam" id="PF00153">
    <property type="entry name" value="Mito_carr"/>
    <property type="match status" value="2"/>
</dbReference>
<evidence type="ECO:0000313" key="11">
    <source>
        <dbReference type="EMBL" id="CAE7850717.1"/>
    </source>
</evidence>
<feature type="non-terminal residue" evidence="11">
    <location>
        <position position="1"/>
    </location>
</feature>
<gene>
    <name evidence="11" type="primary">ucpB</name>
    <name evidence="11" type="ORF">SNEC2469_LOCUS26364</name>
</gene>
<evidence type="ECO:0000256" key="1">
    <source>
        <dbReference type="ARBA" id="ARBA00004141"/>
    </source>
</evidence>